<accession>A0A8T2VGT4</accession>
<dbReference type="SUPFAM" id="SSF47459">
    <property type="entry name" value="HLH, helix-loop-helix DNA-binding domain"/>
    <property type="match status" value="1"/>
</dbReference>
<dbReference type="InterPro" id="IPR045239">
    <property type="entry name" value="bHLH95_bHLH"/>
</dbReference>
<dbReference type="GO" id="GO:0003700">
    <property type="term" value="F:DNA-binding transcription factor activity"/>
    <property type="evidence" value="ECO:0007669"/>
    <property type="project" value="InterPro"/>
</dbReference>
<dbReference type="GO" id="GO:0046983">
    <property type="term" value="F:protein dimerization activity"/>
    <property type="evidence" value="ECO:0007669"/>
    <property type="project" value="InterPro"/>
</dbReference>
<dbReference type="EMBL" id="CM035406">
    <property type="protein sequence ID" value="KAH7447727.1"/>
    <property type="molecule type" value="Genomic_DNA"/>
</dbReference>
<feature type="domain" description="BHLH" evidence="4">
    <location>
        <begin position="310"/>
        <end position="361"/>
    </location>
</feature>
<dbReference type="PANTHER" id="PTHR46772">
    <property type="entry name" value="BHLH DOMAIN-CONTAINING PROTEIN"/>
    <property type="match status" value="1"/>
</dbReference>
<dbReference type="CDD" id="cd11393">
    <property type="entry name" value="bHLH_AtbHLH_like"/>
    <property type="match status" value="1"/>
</dbReference>
<sequence length="519" mass="57551">MDSESFLDLLAVPSFDDLCSAWGSPSDSDPCSMEGSAAFADYFDELINTEYRVNEEENDDDDEEEVELARSGFSKDSASLTRPPRCVLESVSSEKYSSVLKLSDIASALRNFSRTSEVSRPASRKLSSNRDFHVGSLSRPLSRPSDVNQNSDEHNLRCKDMGVESRPKKASDGSCGVRPHAIMVAGTQMSASNLLRCNSITVDETDQTRSNPCSIGRSMCDSSEDESSECSEEDDGPHSVLCEDTKPPIAHVKIIRRPNSNCGQRMSASPKRMKTVHLSAEATSSSEMVATADERDGADNLKQMRKDGMSQREVHILSERQRRKSMRESFSILQSLVPKLKLKHTDRITVLTEVITYIQSLRGALDELERKKADMMEFLGLSGKHRSRRQEDDLQATVTYIDPGNNLDDKVDNSGVWSVLKDGELVAMVEVTVRMCGPDVFLTLNAPQRRGVWSGVLSLLQKFSIEVSNATLASSGNSSFHCIHAKAMDVSTLKGVNLQEELERVIVKELGRQSKRHRN</sequence>
<feature type="compositionally biased region" description="Acidic residues" evidence="3">
    <location>
        <begin position="56"/>
        <end position="66"/>
    </location>
</feature>
<keyword evidence="6" id="KW-1185">Reference proteome</keyword>
<dbReference type="Proteomes" id="UP000825935">
    <property type="component" value="Chromosome 1"/>
</dbReference>
<evidence type="ECO:0000313" key="5">
    <source>
        <dbReference type="EMBL" id="KAH7447727.1"/>
    </source>
</evidence>
<gene>
    <name evidence="5" type="ORF">KP509_01G118800</name>
</gene>
<feature type="compositionally biased region" description="Acidic residues" evidence="3">
    <location>
        <begin position="222"/>
        <end position="235"/>
    </location>
</feature>
<comment type="caution">
    <text evidence="5">The sequence shown here is derived from an EMBL/GenBank/DDBJ whole genome shotgun (WGS) entry which is preliminary data.</text>
</comment>
<evidence type="ECO:0000256" key="1">
    <source>
        <dbReference type="ARBA" id="ARBA00023015"/>
    </source>
</evidence>
<dbReference type="AlphaFoldDB" id="A0A8T2VGT4"/>
<keyword evidence="1" id="KW-0805">Transcription regulation</keyword>
<dbReference type="InterPro" id="IPR036638">
    <property type="entry name" value="HLH_DNA-bd_sf"/>
</dbReference>
<dbReference type="InterPro" id="IPR011598">
    <property type="entry name" value="bHLH_dom"/>
</dbReference>
<protein>
    <recommendedName>
        <fullName evidence="4">BHLH domain-containing protein</fullName>
    </recommendedName>
</protein>
<evidence type="ECO:0000259" key="4">
    <source>
        <dbReference type="PROSITE" id="PS50888"/>
    </source>
</evidence>
<evidence type="ECO:0000256" key="3">
    <source>
        <dbReference type="SAM" id="MobiDB-lite"/>
    </source>
</evidence>
<dbReference type="PROSITE" id="PS50888">
    <property type="entry name" value="BHLH"/>
    <property type="match status" value="1"/>
</dbReference>
<feature type="region of interest" description="Disordered" evidence="3">
    <location>
        <begin position="205"/>
        <end position="244"/>
    </location>
</feature>
<feature type="compositionally biased region" description="Basic and acidic residues" evidence="3">
    <location>
        <begin position="151"/>
        <end position="171"/>
    </location>
</feature>
<keyword evidence="2" id="KW-0804">Transcription</keyword>
<proteinExistence type="predicted"/>
<dbReference type="OrthoDB" id="690068at2759"/>
<evidence type="ECO:0000313" key="6">
    <source>
        <dbReference type="Proteomes" id="UP000825935"/>
    </source>
</evidence>
<dbReference type="SMART" id="SM00353">
    <property type="entry name" value="HLH"/>
    <property type="match status" value="1"/>
</dbReference>
<name>A0A8T2VGT4_CERRI</name>
<evidence type="ECO:0000256" key="2">
    <source>
        <dbReference type="ARBA" id="ARBA00023163"/>
    </source>
</evidence>
<organism evidence="5 6">
    <name type="scientific">Ceratopteris richardii</name>
    <name type="common">Triangle waterfern</name>
    <dbReference type="NCBI Taxonomy" id="49495"/>
    <lineage>
        <taxon>Eukaryota</taxon>
        <taxon>Viridiplantae</taxon>
        <taxon>Streptophyta</taxon>
        <taxon>Embryophyta</taxon>
        <taxon>Tracheophyta</taxon>
        <taxon>Polypodiopsida</taxon>
        <taxon>Polypodiidae</taxon>
        <taxon>Polypodiales</taxon>
        <taxon>Pteridineae</taxon>
        <taxon>Pteridaceae</taxon>
        <taxon>Parkerioideae</taxon>
        <taxon>Ceratopteris</taxon>
    </lineage>
</organism>
<dbReference type="Gene3D" id="4.10.280.10">
    <property type="entry name" value="Helix-loop-helix DNA-binding domain"/>
    <property type="match status" value="1"/>
</dbReference>
<feature type="region of interest" description="Disordered" evidence="3">
    <location>
        <begin position="54"/>
        <end position="80"/>
    </location>
</feature>
<dbReference type="InterPro" id="IPR044278">
    <property type="entry name" value="BHLH95-like"/>
</dbReference>
<dbReference type="PANTHER" id="PTHR46772:SF8">
    <property type="entry name" value="TRANSCRIPTION FACTOR BHLH95"/>
    <property type="match status" value="1"/>
</dbReference>
<dbReference type="Pfam" id="PF00010">
    <property type="entry name" value="HLH"/>
    <property type="match status" value="1"/>
</dbReference>
<feature type="region of interest" description="Disordered" evidence="3">
    <location>
        <begin position="113"/>
        <end position="175"/>
    </location>
</feature>
<reference evidence="5" key="1">
    <citation type="submission" date="2021-08" db="EMBL/GenBank/DDBJ databases">
        <title>WGS assembly of Ceratopteris richardii.</title>
        <authorList>
            <person name="Marchant D.B."/>
            <person name="Chen G."/>
            <person name="Jenkins J."/>
            <person name="Shu S."/>
            <person name="Leebens-Mack J."/>
            <person name="Grimwood J."/>
            <person name="Schmutz J."/>
            <person name="Soltis P."/>
            <person name="Soltis D."/>
            <person name="Chen Z.-H."/>
        </authorList>
    </citation>
    <scope>NUCLEOTIDE SEQUENCE</scope>
    <source>
        <strain evidence="5">Whitten #5841</strain>
        <tissue evidence="5">Leaf</tissue>
    </source>
</reference>